<dbReference type="Gene3D" id="6.10.250.3440">
    <property type="match status" value="1"/>
</dbReference>
<name>R7UEK9_CAPTE</name>
<keyword evidence="11" id="KW-1185">Reference proteome</keyword>
<evidence type="ECO:0000313" key="10">
    <source>
        <dbReference type="EnsemblMetazoa" id="CapteP153490"/>
    </source>
</evidence>
<dbReference type="InterPro" id="IPR019192">
    <property type="entry name" value="Ribosomal_mL40"/>
</dbReference>
<dbReference type="AlphaFoldDB" id="R7UEK9"/>
<dbReference type="STRING" id="283909.R7UEK9"/>
<reference evidence="10" key="3">
    <citation type="submission" date="2015-06" db="UniProtKB">
        <authorList>
            <consortium name="EnsemblMetazoa"/>
        </authorList>
    </citation>
    <scope>IDENTIFICATION</scope>
</reference>
<dbReference type="OMA" id="KEWARYK"/>
<proteinExistence type="inferred from homology"/>
<dbReference type="FunCoup" id="R7UEK9">
    <property type="interactions" value="861"/>
</dbReference>
<keyword evidence="4" id="KW-0689">Ribosomal protein</keyword>
<comment type="similarity">
    <text evidence="2">Belongs to the mitochondrion-specific ribosomal protein mL40 family.</text>
</comment>
<keyword evidence="3" id="KW-0809">Transit peptide</keyword>
<reference evidence="11" key="1">
    <citation type="submission" date="2012-12" db="EMBL/GenBank/DDBJ databases">
        <authorList>
            <person name="Hellsten U."/>
            <person name="Grimwood J."/>
            <person name="Chapman J.A."/>
            <person name="Shapiro H."/>
            <person name="Aerts A."/>
            <person name="Otillar R.P."/>
            <person name="Terry A.Y."/>
            <person name="Boore J.L."/>
            <person name="Simakov O."/>
            <person name="Marletaz F."/>
            <person name="Cho S.-J."/>
            <person name="Edsinger-Gonzales E."/>
            <person name="Havlak P."/>
            <person name="Kuo D.-H."/>
            <person name="Larsson T."/>
            <person name="Lv J."/>
            <person name="Arendt D."/>
            <person name="Savage R."/>
            <person name="Osoegawa K."/>
            <person name="de Jong P."/>
            <person name="Lindberg D.R."/>
            <person name="Seaver E.C."/>
            <person name="Weisblat D.A."/>
            <person name="Putnam N.H."/>
            <person name="Grigoriev I.V."/>
            <person name="Rokhsar D.S."/>
        </authorList>
    </citation>
    <scope>NUCLEOTIDE SEQUENCE</scope>
    <source>
        <strain evidence="11">I ESC-2004</strain>
    </source>
</reference>
<organism evidence="9">
    <name type="scientific">Capitella teleta</name>
    <name type="common">Polychaete worm</name>
    <dbReference type="NCBI Taxonomy" id="283909"/>
    <lineage>
        <taxon>Eukaryota</taxon>
        <taxon>Metazoa</taxon>
        <taxon>Spiralia</taxon>
        <taxon>Lophotrochozoa</taxon>
        <taxon>Annelida</taxon>
        <taxon>Polychaeta</taxon>
        <taxon>Sedentaria</taxon>
        <taxon>Scolecida</taxon>
        <taxon>Capitellidae</taxon>
        <taxon>Capitella</taxon>
    </lineage>
</organism>
<dbReference type="EMBL" id="AMQN01023990">
    <property type="status" value="NOT_ANNOTATED_CDS"/>
    <property type="molecule type" value="Genomic_DNA"/>
</dbReference>
<sequence length="172" mass="19871">MQSALGFHATSFLSASPMKKKRVELDPNKAKKRIRKIEKAIRKLESKGRKFKPINEIEGDRSVLRTQSSRLRETEALSFDEAESRALLIKRWSRFKWRQLFLEEQAIKSAMDSQAEALRQLKEISPSLYDSAIQIDEGLLPFSRKGPTETPPLKGHVYIDGEYLDTTEKYDK</sequence>
<evidence type="ECO:0000256" key="7">
    <source>
        <dbReference type="ARBA" id="ARBA00035192"/>
    </source>
</evidence>
<evidence type="ECO:0000256" key="6">
    <source>
        <dbReference type="ARBA" id="ARBA00023274"/>
    </source>
</evidence>
<dbReference type="EnsemblMetazoa" id="CapteT153490">
    <property type="protein sequence ID" value="CapteP153490"/>
    <property type="gene ID" value="CapteG153490"/>
</dbReference>
<gene>
    <name evidence="9" type="ORF">CAPTEDRAFT_153490</name>
</gene>
<evidence type="ECO:0000313" key="9">
    <source>
        <dbReference type="EMBL" id="ELU04409.1"/>
    </source>
</evidence>
<keyword evidence="6" id="KW-0687">Ribonucleoprotein</keyword>
<evidence type="ECO:0000256" key="8">
    <source>
        <dbReference type="ARBA" id="ARBA00083752"/>
    </source>
</evidence>
<evidence type="ECO:0000256" key="4">
    <source>
        <dbReference type="ARBA" id="ARBA00022980"/>
    </source>
</evidence>
<dbReference type="InterPro" id="IPR039145">
    <property type="entry name" value="Ribosomal_mL40_metazoa/plant"/>
</dbReference>
<evidence type="ECO:0000256" key="1">
    <source>
        <dbReference type="ARBA" id="ARBA00004173"/>
    </source>
</evidence>
<dbReference type="PANTHER" id="PTHR13359:SF2">
    <property type="entry name" value="LARGE RIBOSOMAL SUBUNIT PROTEIN ML40"/>
    <property type="match status" value="1"/>
</dbReference>
<dbReference type="HOGENOM" id="CLU_087493_1_0_1"/>
<dbReference type="FunFam" id="6.10.250.3440:FF:000001">
    <property type="entry name" value="Mitochondrial ribosomal protein L40"/>
    <property type="match status" value="1"/>
</dbReference>
<keyword evidence="5" id="KW-0496">Mitochondrion</keyword>
<accession>R7UEK9</accession>
<reference evidence="9 11" key="2">
    <citation type="journal article" date="2013" name="Nature">
        <title>Insights into bilaterian evolution from three spiralian genomes.</title>
        <authorList>
            <person name="Simakov O."/>
            <person name="Marletaz F."/>
            <person name="Cho S.J."/>
            <person name="Edsinger-Gonzales E."/>
            <person name="Havlak P."/>
            <person name="Hellsten U."/>
            <person name="Kuo D.H."/>
            <person name="Larsson T."/>
            <person name="Lv J."/>
            <person name="Arendt D."/>
            <person name="Savage R."/>
            <person name="Osoegawa K."/>
            <person name="de Jong P."/>
            <person name="Grimwood J."/>
            <person name="Chapman J.A."/>
            <person name="Shapiro H."/>
            <person name="Aerts A."/>
            <person name="Otillar R.P."/>
            <person name="Terry A.Y."/>
            <person name="Boore J.L."/>
            <person name="Grigoriev I.V."/>
            <person name="Lindberg D.R."/>
            <person name="Seaver E.C."/>
            <person name="Weisblat D.A."/>
            <person name="Putnam N.H."/>
            <person name="Rokhsar D.S."/>
        </authorList>
    </citation>
    <scope>NUCLEOTIDE SEQUENCE</scope>
    <source>
        <strain evidence="9 11">I ESC-2004</strain>
    </source>
</reference>
<dbReference type="PANTHER" id="PTHR13359">
    <property type="entry name" value="39S RIBOSOMAL PROTEIN L40, MITOCHONDRIAL"/>
    <property type="match status" value="1"/>
</dbReference>
<dbReference type="Proteomes" id="UP000014760">
    <property type="component" value="Unassembled WGS sequence"/>
</dbReference>
<evidence type="ECO:0000256" key="5">
    <source>
        <dbReference type="ARBA" id="ARBA00023128"/>
    </source>
</evidence>
<dbReference type="Pfam" id="PF09812">
    <property type="entry name" value="MRP-L28"/>
    <property type="match status" value="1"/>
</dbReference>
<evidence type="ECO:0000256" key="3">
    <source>
        <dbReference type="ARBA" id="ARBA00022946"/>
    </source>
</evidence>
<protein>
    <recommendedName>
        <fullName evidence="7">Large ribosomal subunit protein mL40</fullName>
    </recommendedName>
    <alternativeName>
        <fullName evidence="8">39S ribosomal protein L40, mitochondrial</fullName>
    </alternativeName>
</protein>
<dbReference type="GO" id="GO:0005762">
    <property type="term" value="C:mitochondrial large ribosomal subunit"/>
    <property type="evidence" value="ECO:0007669"/>
    <property type="project" value="InterPro"/>
</dbReference>
<comment type="subcellular location">
    <subcellularLocation>
        <location evidence="1">Mitochondrion</location>
    </subcellularLocation>
</comment>
<evidence type="ECO:0000313" key="11">
    <source>
        <dbReference type="Proteomes" id="UP000014760"/>
    </source>
</evidence>
<dbReference type="OrthoDB" id="5977625at2759"/>
<dbReference type="EMBL" id="KB302330">
    <property type="protein sequence ID" value="ELU04409.1"/>
    <property type="molecule type" value="Genomic_DNA"/>
</dbReference>
<evidence type="ECO:0000256" key="2">
    <source>
        <dbReference type="ARBA" id="ARBA00009360"/>
    </source>
</evidence>